<keyword evidence="2" id="KW-1185">Reference proteome</keyword>
<dbReference type="EMBL" id="JAQIZT010000015">
    <property type="protein sequence ID" value="KAJ6969782.1"/>
    <property type="molecule type" value="Genomic_DNA"/>
</dbReference>
<name>A0AAD6LQ76_9ROSI</name>
<dbReference type="Proteomes" id="UP001164929">
    <property type="component" value="Chromosome 15"/>
</dbReference>
<organism evidence="1 2">
    <name type="scientific">Populus alba x Populus x berolinensis</name>
    <dbReference type="NCBI Taxonomy" id="444605"/>
    <lineage>
        <taxon>Eukaryota</taxon>
        <taxon>Viridiplantae</taxon>
        <taxon>Streptophyta</taxon>
        <taxon>Embryophyta</taxon>
        <taxon>Tracheophyta</taxon>
        <taxon>Spermatophyta</taxon>
        <taxon>Magnoliopsida</taxon>
        <taxon>eudicotyledons</taxon>
        <taxon>Gunneridae</taxon>
        <taxon>Pentapetalae</taxon>
        <taxon>rosids</taxon>
        <taxon>fabids</taxon>
        <taxon>Malpighiales</taxon>
        <taxon>Salicaceae</taxon>
        <taxon>Saliceae</taxon>
        <taxon>Populus</taxon>
    </lineage>
</organism>
<dbReference type="AlphaFoldDB" id="A0AAD6LQ76"/>
<comment type="caution">
    <text evidence="1">The sequence shown here is derived from an EMBL/GenBank/DDBJ whole genome shotgun (WGS) entry which is preliminary data.</text>
</comment>
<reference evidence="1" key="1">
    <citation type="journal article" date="2023" name="Mol. Ecol. Resour.">
        <title>Chromosome-level genome assembly of a triploid poplar Populus alba 'Berolinensis'.</title>
        <authorList>
            <person name="Chen S."/>
            <person name="Yu Y."/>
            <person name="Wang X."/>
            <person name="Wang S."/>
            <person name="Zhang T."/>
            <person name="Zhou Y."/>
            <person name="He R."/>
            <person name="Meng N."/>
            <person name="Wang Y."/>
            <person name="Liu W."/>
            <person name="Liu Z."/>
            <person name="Liu J."/>
            <person name="Guo Q."/>
            <person name="Huang H."/>
            <person name="Sederoff R.R."/>
            <person name="Wang G."/>
            <person name="Qu G."/>
            <person name="Chen S."/>
        </authorList>
    </citation>
    <scope>NUCLEOTIDE SEQUENCE</scope>
    <source>
        <strain evidence="1">SC-2020</strain>
    </source>
</reference>
<proteinExistence type="predicted"/>
<accession>A0AAD6LQ76</accession>
<evidence type="ECO:0000313" key="2">
    <source>
        <dbReference type="Proteomes" id="UP001164929"/>
    </source>
</evidence>
<sequence>MAMIVYQLQSPLIQSNAGRSLSGCVVLLAVYAKKTELFACACFGRPLITAEKGILSFSDVKLGCEGTILVWHRLCHLSSPPSLPVIVLSEGDGDMNGRLRGGLIFIAR</sequence>
<gene>
    <name evidence="1" type="ORF">NC653_034358</name>
</gene>
<protein>
    <submittedName>
        <fullName evidence="1">Uncharacterized protein</fullName>
    </submittedName>
</protein>
<evidence type="ECO:0000313" key="1">
    <source>
        <dbReference type="EMBL" id="KAJ6969782.1"/>
    </source>
</evidence>